<accession>A0A821BVS0</accession>
<feature type="non-terminal residue" evidence="2">
    <location>
        <position position="44"/>
    </location>
</feature>
<feature type="compositionally biased region" description="Low complexity" evidence="1">
    <location>
        <begin position="30"/>
        <end position="44"/>
    </location>
</feature>
<evidence type="ECO:0000313" key="2">
    <source>
        <dbReference type="EMBL" id="CAF4597116.1"/>
    </source>
</evidence>
<gene>
    <name evidence="2" type="ORF">OVN521_LOCUS45014</name>
</gene>
<keyword evidence="3" id="KW-1185">Reference proteome</keyword>
<proteinExistence type="predicted"/>
<dbReference type="Proteomes" id="UP000663866">
    <property type="component" value="Unassembled WGS sequence"/>
</dbReference>
<feature type="region of interest" description="Disordered" evidence="1">
    <location>
        <begin position="1"/>
        <end position="44"/>
    </location>
</feature>
<sequence>MSKLHNHGTRFAIRQASQTELKDSPMRLPNNSESSRVVESSLNE</sequence>
<dbReference type="AlphaFoldDB" id="A0A821BVS0"/>
<dbReference type="EMBL" id="CAJOBG010071784">
    <property type="protein sequence ID" value="CAF4597116.1"/>
    <property type="molecule type" value="Genomic_DNA"/>
</dbReference>
<protein>
    <submittedName>
        <fullName evidence="2">Uncharacterized protein</fullName>
    </submittedName>
</protein>
<name>A0A821BVS0_9BILA</name>
<comment type="caution">
    <text evidence="2">The sequence shown here is derived from an EMBL/GenBank/DDBJ whole genome shotgun (WGS) entry which is preliminary data.</text>
</comment>
<evidence type="ECO:0000256" key="1">
    <source>
        <dbReference type="SAM" id="MobiDB-lite"/>
    </source>
</evidence>
<organism evidence="2 3">
    <name type="scientific">Rotaria magnacalcarata</name>
    <dbReference type="NCBI Taxonomy" id="392030"/>
    <lineage>
        <taxon>Eukaryota</taxon>
        <taxon>Metazoa</taxon>
        <taxon>Spiralia</taxon>
        <taxon>Gnathifera</taxon>
        <taxon>Rotifera</taxon>
        <taxon>Eurotatoria</taxon>
        <taxon>Bdelloidea</taxon>
        <taxon>Philodinida</taxon>
        <taxon>Philodinidae</taxon>
        <taxon>Rotaria</taxon>
    </lineage>
</organism>
<reference evidence="2" key="1">
    <citation type="submission" date="2021-02" db="EMBL/GenBank/DDBJ databases">
        <authorList>
            <person name="Nowell W R."/>
        </authorList>
    </citation>
    <scope>NUCLEOTIDE SEQUENCE</scope>
</reference>
<evidence type="ECO:0000313" key="3">
    <source>
        <dbReference type="Proteomes" id="UP000663866"/>
    </source>
</evidence>